<dbReference type="SMART" id="SM00996">
    <property type="entry name" value="AdoHcyase"/>
    <property type="match status" value="1"/>
</dbReference>
<evidence type="ECO:0000256" key="6">
    <source>
        <dbReference type="RuleBase" id="RU004166"/>
    </source>
</evidence>
<dbReference type="SUPFAM" id="SSF52283">
    <property type="entry name" value="Formate/glycerate dehydrogenase catalytic domain-like"/>
    <property type="match status" value="1"/>
</dbReference>
<reference evidence="9 10" key="1">
    <citation type="submission" date="2023-11" db="EMBL/GenBank/DDBJ databases">
        <authorList>
            <person name="Xu M."/>
            <person name="Jiang T."/>
        </authorList>
    </citation>
    <scope>NUCLEOTIDE SEQUENCE [LARGE SCALE GENOMIC DNA]</scope>
    <source>
        <strain evidence="9 10">SD</strain>
    </source>
</reference>
<organism evidence="9 10">
    <name type="scientific">Patulibacter brassicae</name>
    <dbReference type="NCBI Taxonomy" id="1705717"/>
    <lineage>
        <taxon>Bacteria</taxon>
        <taxon>Bacillati</taxon>
        <taxon>Actinomycetota</taxon>
        <taxon>Thermoleophilia</taxon>
        <taxon>Solirubrobacterales</taxon>
        <taxon>Patulibacteraceae</taxon>
        <taxon>Patulibacter</taxon>
    </lineage>
</organism>
<dbReference type="PIRSF" id="PIRSF001109">
    <property type="entry name" value="Ad_hcy_hydrolase"/>
    <property type="match status" value="1"/>
</dbReference>
<name>A0ABU4VJ37_9ACTN</name>
<dbReference type="Gene3D" id="3.40.50.720">
    <property type="entry name" value="NAD(P)-binding Rossmann-like Domain"/>
    <property type="match status" value="1"/>
</dbReference>
<dbReference type="CDD" id="cd00401">
    <property type="entry name" value="SAHH"/>
    <property type="match status" value="1"/>
</dbReference>
<protein>
    <recommendedName>
        <fullName evidence="4 5">Adenosylhomocysteinase</fullName>
        <ecNumber evidence="4 5">3.13.2.1</ecNumber>
    </recommendedName>
</protein>
<dbReference type="NCBIfam" id="NF004005">
    <property type="entry name" value="PRK05476.2-3"/>
    <property type="match status" value="1"/>
</dbReference>
<evidence type="ECO:0000259" key="8">
    <source>
        <dbReference type="SMART" id="SM00997"/>
    </source>
</evidence>
<dbReference type="InterPro" id="IPR042172">
    <property type="entry name" value="Adenosylhomocyst_ase-like_sf"/>
</dbReference>
<dbReference type="PROSITE" id="PS00739">
    <property type="entry name" value="ADOHCYASE_2"/>
    <property type="match status" value="1"/>
</dbReference>
<dbReference type="NCBIfam" id="TIGR00936">
    <property type="entry name" value="ahcY"/>
    <property type="match status" value="1"/>
</dbReference>
<dbReference type="InterPro" id="IPR000043">
    <property type="entry name" value="Adenosylhomocysteinase-like"/>
</dbReference>
<keyword evidence="3 5" id="KW-0520">NAD</keyword>
<feature type="domain" description="S-adenosyl-L-homocysteine hydrolase NAD binding" evidence="8">
    <location>
        <begin position="206"/>
        <end position="367"/>
    </location>
</feature>
<feature type="region of interest" description="Disordered" evidence="7">
    <location>
        <begin position="1"/>
        <end position="22"/>
    </location>
</feature>
<evidence type="ECO:0000256" key="3">
    <source>
        <dbReference type="ARBA" id="ARBA00023027"/>
    </source>
</evidence>
<accession>A0ABU4VJ37</accession>
<sequence>MATSARRSPHRPDHDVADRSLAGAGEDRIDWADAQMPVVAQVRERFARERPLDGLRIAACLHVTAETGNLVRTLRAGGADVWLAAANPLSTQDDVAAALVVADGVAVHARRGADRGTYLRHQHAAASCGGAGPHLTMDDGGDLLALLLDRDLPASPGGPIPTTDLLGGTEETTTGALRLRLLAERGGLTVPVLAVNEADTHRVVENRHGTGQSALDGLLRATNVLLAGRTVVVVGYGSCGRGVAARARGMGAAVIVCEVDPIRALEAKLEGFDVAPALEAAERGDVFVTVTGNRDVLTREHFERMRDGAILANAGHFDVEISLRDLAAAADGPAVEVRPLVERYVVGGRRLHLLAGGRVVNLAAAEGYPASVMDLSFTNQALAVEALVVDRDRFAPGVHRVPPAMDAEMARLKLSSLGIAIDALSPEQERYGRAWS</sequence>
<evidence type="ECO:0000313" key="10">
    <source>
        <dbReference type="Proteomes" id="UP001277761"/>
    </source>
</evidence>
<dbReference type="InterPro" id="IPR015878">
    <property type="entry name" value="Ado_hCys_hydrolase_NAD-bd"/>
</dbReference>
<dbReference type="RefSeq" id="WP_319954009.1">
    <property type="nucleotide sequence ID" value="NZ_JAXAVX010000004.1"/>
</dbReference>
<dbReference type="Pfam" id="PF00670">
    <property type="entry name" value="AdoHcyase_NAD"/>
    <property type="match status" value="1"/>
</dbReference>
<dbReference type="EMBL" id="JAXAVX010000004">
    <property type="protein sequence ID" value="MDX8151854.1"/>
    <property type="molecule type" value="Genomic_DNA"/>
</dbReference>
<evidence type="ECO:0000256" key="1">
    <source>
        <dbReference type="ARBA" id="ARBA00007122"/>
    </source>
</evidence>
<dbReference type="Pfam" id="PF05221">
    <property type="entry name" value="AdoHcyase"/>
    <property type="match status" value="2"/>
</dbReference>
<evidence type="ECO:0000256" key="5">
    <source>
        <dbReference type="RuleBase" id="RU000548"/>
    </source>
</evidence>
<comment type="similarity">
    <text evidence="1 6">Belongs to the adenosylhomocysteinase family.</text>
</comment>
<comment type="caution">
    <text evidence="9">The sequence shown here is derived from an EMBL/GenBank/DDBJ whole genome shotgun (WGS) entry which is preliminary data.</text>
</comment>
<dbReference type="PANTHER" id="PTHR23420">
    <property type="entry name" value="ADENOSYLHOMOCYSTEINASE"/>
    <property type="match status" value="1"/>
</dbReference>
<keyword evidence="5" id="KW-0378">Hydrolase</keyword>
<comment type="pathway">
    <text evidence="5">Amino-acid biosynthesis; L-homocysteine biosynthesis; L-homocysteine from S-adenosyl-L-homocysteine: step 1/1.</text>
</comment>
<dbReference type="Gene3D" id="3.40.50.1480">
    <property type="entry name" value="Adenosylhomocysteinase-like"/>
    <property type="match status" value="1"/>
</dbReference>
<dbReference type="SUPFAM" id="SSF51735">
    <property type="entry name" value="NAD(P)-binding Rossmann-fold domains"/>
    <property type="match status" value="1"/>
</dbReference>
<proteinExistence type="inferred from homology"/>
<dbReference type="InterPro" id="IPR020082">
    <property type="entry name" value="S-Ado-L-homoCys_hydrolase_CS"/>
</dbReference>
<evidence type="ECO:0000256" key="2">
    <source>
        <dbReference type="ARBA" id="ARBA00022563"/>
    </source>
</evidence>
<gene>
    <name evidence="9" type="ORF">SK069_09640</name>
</gene>
<evidence type="ECO:0000256" key="4">
    <source>
        <dbReference type="NCBIfam" id="TIGR00936"/>
    </source>
</evidence>
<evidence type="ECO:0000256" key="7">
    <source>
        <dbReference type="SAM" id="MobiDB-lite"/>
    </source>
</evidence>
<dbReference type="PANTHER" id="PTHR23420:SF0">
    <property type="entry name" value="ADENOSYLHOMOCYSTEINASE"/>
    <property type="match status" value="1"/>
</dbReference>
<comment type="cofactor">
    <cofactor evidence="5">
        <name>NAD(+)</name>
        <dbReference type="ChEBI" id="CHEBI:57540"/>
    </cofactor>
    <text evidence="5">Binds 1 NAD(+) per subunit.</text>
</comment>
<dbReference type="InterPro" id="IPR036291">
    <property type="entry name" value="NAD(P)-bd_dom_sf"/>
</dbReference>
<evidence type="ECO:0000313" key="9">
    <source>
        <dbReference type="EMBL" id="MDX8151854.1"/>
    </source>
</evidence>
<dbReference type="Proteomes" id="UP001277761">
    <property type="component" value="Unassembled WGS sequence"/>
</dbReference>
<comment type="catalytic activity">
    <reaction evidence="5">
        <text>S-adenosyl-L-homocysteine + H2O = L-homocysteine + adenosine</text>
        <dbReference type="Rhea" id="RHEA:21708"/>
        <dbReference type="ChEBI" id="CHEBI:15377"/>
        <dbReference type="ChEBI" id="CHEBI:16335"/>
        <dbReference type="ChEBI" id="CHEBI:57856"/>
        <dbReference type="ChEBI" id="CHEBI:58199"/>
        <dbReference type="EC" id="3.13.2.1"/>
    </reaction>
</comment>
<keyword evidence="2 5" id="KW-0554">One-carbon metabolism</keyword>
<keyword evidence="10" id="KW-1185">Reference proteome</keyword>
<dbReference type="EC" id="3.13.2.1" evidence="4 5"/>
<dbReference type="SMART" id="SM00997">
    <property type="entry name" value="AdoHcyase_NAD"/>
    <property type="match status" value="1"/>
</dbReference>